<evidence type="ECO:0000256" key="3">
    <source>
        <dbReference type="ARBA" id="ARBA00012925"/>
    </source>
</evidence>
<dbReference type="InterPro" id="IPR023561">
    <property type="entry name" value="Carbonic_anhydrase_a-class"/>
</dbReference>
<evidence type="ECO:0000256" key="10">
    <source>
        <dbReference type="SAM" id="MobiDB-lite"/>
    </source>
</evidence>
<name>A0A914B3V5_PATMI</name>
<keyword evidence="13" id="KW-1185">Reference proteome</keyword>
<keyword evidence="5 9" id="KW-0862">Zinc</keyword>
<dbReference type="Proteomes" id="UP000887568">
    <property type="component" value="Unplaced"/>
</dbReference>
<dbReference type="Gene3D" id="3.10.200.10">
    <property type="entry name" value="Alpha carbonic anhydrase"/>
    <property type="match status" value="1"/>
</dbReference>
<evidence type="ECO:0000256" key="5">
    <source>
        <dbReference type="ARBA" id="ARBA00022833"/>
    </source>
</evidence>
<evidence type="ECO:0000256" key="9">
    <source>
        <dbReference type="RuleBase" id="RU367011"/>
    </source>
</evidence>
<comment type="catalytic activity">
    <reaction evidence="8 9">
        <text>hydrogencarbonate + H(+) = CO2 + H2O</text>
        <dbReference type="Rhea" id="RHEA:10748"/>
        <dbReference type="ChEBI" id="CHEBI:15377"/>
        <dbReference type="ChEBI" id="CHEBI:15378"/>
        <dbReference type="ChEBI" id="CHEBI:16526"/>
        <dbReference type="ChEBI" id="CHEBI:17544"/>
        <dbReference type="EC" id="4.2.1.1"/>
    </reaction>
</comment>
<dbReference type="InterPro" id="IPR018338">
    <property type="entry name" value="Carbonic_anhydrase_a-class_CS"/>
</dbReference>
<evidence type="ECO:0000256" key="1">
    <source>
        <dbReference type="ARBA" id="ARBA00001947"/>
    </source>
</evidence>
<keyword evidence="7 9" id="KW-0456">Lyase</keyword>
<evidence type="ECO:0000256" key="7">
    <source>
        <dbReference type="ARBA" id="ARBA00023239"/>
    </source>
</evidence>
<dbReference type="InterPro" id="IPR001148">
    <property type="entry name" value="CA_dom"/>
</dbReference>
<dbReference type="OrthoDB" id="429145at2759"/>
<organism evidence="12 13">
    <name type="scientific">Patiria miniata</name>
    <name type="common">Bat star</name>
    <name type="synonym">Asterina miniata</name>
    <dbReference type="NCBI Taxonomy" id="46514"/>
    <lineage>
        <taxon>Eukaryota</taxon>
        <taxon>Metazoa</taxon>
        <taxon>Echinodermata</taxon>
        <taxon>Eleutherozoa</taxon>
        <taxon>Asterozoa</taxon>
        <taxon>Asteroidea</taxon>
        <taxon>Valvatacea</taxon>
        <taxon>Valvatida</taxon>
        <taxon>Asterinidae</taxon>
        <taxon>Patiria</taxon>
    </lineage>
</organism>
<reference evidence="12" key="1">
    <citation type="submission" date="2022-11" db="UniProtKB">
        <authorList>
            <consortium name="EnsemblMetazoa"/>
        </authorList>
    </citation>
    <scope>IDENTIFICATION</scope>
</reference>
<protein>
    <recommendedName>
        <fullName evidence="3 9">Carbonic anhydrase</fullName>
        <ecNumber evidence="3 9">4.2.1.1</ecNumber>
    </recommendedName>
</protein>
<dbReference type="FunFam" id="3.10.200.10:FF:000003">
    <property type="entry name" value="Carbonic anhydrase 12"/>
    <property type="match status" value="1"/>
</dbReference>
<dbReference type="EnsemblMetazoa" id="XM_038214253.1">
    <property type="protein sequence ID" value="XP_038070181.1"/>
    <property type="gene ID" value="LOC119739355"/>
</dbReference>
<dbReference type="PROSITE" id="PS51144">
    <property type="entry name" value="ALPHA_CA_2"/>
    <property type="match status" value="1"/>
</dbReference>
<evidence type="ECO:0000256" key="6">
    <source>
        <dbReference type="ARBA" id="ARBA00023180"/>
    </source>
</evidence>
<evidence type="ECO:0000313" key="13">
    <source>
        <dbReference type="Proteomes" id="UP000887568"/>
    </source>
</evidence>
<accession>A0A914B3V5</accession>
<comment type="cofactor">
    <cofactor evidence="1 9">
        <name>Zn(2+)</name>
        <dbReference type="ChEBI" id="CHEBI:29105"/>
    </cofactor>
</comment>
<dbReference type="RefSeq" id="XP_038070181.1">
    <property type="nucleotide sequence ID" value="XM_038214253.1"/>
</dbReference>
<dbReference type="GO" id="GO:0008270">
    <property type="term" value="F:zinc ion binding"/>
    <property type="evidence" value="ECO:0007669"/>
    <property type="project" value="UniProtKB-UniRule"/>
</dbReference>
<feature type="domain" description="Alpha-carbonic anhydrase" evidence="11">
    <location>
        <begin position="3"/>
        <end position="265"/>
    </location>
</feature>
<evidence type="ECO:0000256" key="4">
    <source>
        <dbReference type="ARBA" id="ARBA00022723"/>
    </source>
</evidence>
<feature type="region of interest" description="Disordered" evidence="10">
    <location>
        <begin position="234"/>
        <end position="254"/>
    </location>
</feature>
<comment type="function">
    <text evidence="9">Reversible hydration of carbon dioxide.</text>
</comment>
<evidence type="ECO:0000259" key="11">
    <source>
        <dbReference type="PROSITE" id="PS51144"/>
    </source>
</evidence>
<dbReference type="InterPro" id="IPR036398">
    <property type="entry name" value="CA_dom_sf"/>
</dbReference>
<comment type="similarity">
    <text evidence="2 9">Belongs to the alpha-carbonic anhydrase family.</text>
</comment>
<dbReference type="PANTHER" id="PTHR18952">
    <property type="entry name" value="CARBONIC ANHYDRASE"/>
    <property type="match status" value="1"/>
</dbReference>
<dbReference type="AlphaFoldDB" id="A0A914B3V5"/>
<dbReference type="OMA" id="FHVNYED"/>
<keyword evidence="4 9" id="KW-0479">Metal-binding</keyword>
<dbReference type="PROSITE" id="PS00162">
    <property type="entry name" value="ALPHA_CA_1"/>
    <property type="match status" value="1"/>
</dbReference>
<dbReference type="GO" id="GO:0004089">
    <property type="term" value="F:carbonate dehydratase activity"/>
    <property type="evidence" value="ECO:0007669"/>
    <property type="project" value="UniProtKB-UniRule"/>
</dbReference>
<dbReference type="GeneID" id="119739355"/>
<dbReference type="SMART" id="SM01057">
    <property type="entry name" value="Carb_anhydrase"/>
    <property type="match status" value="1"/>
</dbReference>
<evidence type="ECO:0000256" key="2">
    <source>
        <dbReference type="ARBA" id="ARBA00010718"/>
    </source>
</evidence>
<dbReference type="PANTHER" id="PTHR18952:SF141">
    <property type="entry name" value="CARBONIC ANHYDRASE"/>
    <property type="match status" value="1"/>
</dbReference>
<evidence type="ECO:0000313" key="12">
    <source>
        <dbReference type="EnsemblMetazoa" id="XP_038070181.1"/>
    </source>
</evidence>
<dbReference type="Pfam" id="PF00194">
    <property type="entry name" value="Carb_anhydrase"/>
    <property type="match status" value="1"/>
</dbReference>
<sequence length="268" mass="29998">MMALWAYSGERGPAHWCEKFPDANGNRQSPVNIVTKNALVDASQGPLTIDYSSARCTEIVNNGHAFQVNAQSSDTNLSGGPLLHNYRLAQFHCHWGSKDGQGSEHTIDGKHYDAELHMVHWNTDLFQTTGDALSHDKGLAVLTAFVKIGKENSGWTKLVALLNKVKCKDDKCCIEDGFDPSMLLPENKKDYWTYEGSLTTPPCYESVRFIIYREPVEISAQQIKSLRDLLSYKQSGQPESGHPEHLSDNYRPTMPLNSRVITASFHDK</sequence>
<keyword evidence="6" id="KW-0325">Glycoprotein</keyword>
<dbReference type="EC" id="4.2.1.1" evidence="3 9"/>
<dbReference type="GO" id="GO:0005737">
    <property type="term" value="C:cytoplasm"/>
    <property type="evidence" value="ECO:0007669"/>
    <property type="project" value="TreeGrafter"/>
</dbReference>
<proteinExistence type="inferred from homology"/>
<evidence type="ECO:0000256" key="8">
    <source>
        <dbReference type="ARBA" id="ARBA00048348"/>
    </source>
</evidence>
<dbReference type="SUPFAM" id="SSF51069">
    <property type="entry name" value="Carbonic anhydrase"/>
    <property type="match status" value="1"/>
</dbReference>